<gene>
    <name evidence="2" type="primary">Contig3615.g3858</name>
    <name evidence="2" type="ORF">STYLEM_9858</name>
</gene>
<organism evidence="2 3">
    <name type="scientific">Stylonychia lemnae</name>
    <name type="common">Ciliate</name>
    <dbReference type="NCBI Taxonomy" id="5949"/>
    <lineage>
        <taxon>Eukaryota</taxon>
        <taxon>Sar</taxon>
        <taxon>Alveolata</taxon>
        <taxon>Ciliophora</taxon>
        <taxon>Intramacronucleata</taxon>
        <taxon>Spirotrichea</taxon>
        <taxon>Stichotrichia</taxon>
        <taxon>Sporadotrichida</taxon>
        <taxon>Oxytrichidae</taxon>
        <taxon>Stylonychinae</taxon>
        <taxon>Stylonychia</taxon>
    </lineage>
</organism>
<accession>A0A078AF09</accession>
<name>A0A078AF09_STYLE</name>
<dbReference type="Proteomes" id="UP000039865">
    <property type="component" value="Unassembled WGS sequence"/>
</dbReference>
<dbReference type="AlphaFoldDB" id="A0A078AF09"/>
<protein>
    <submittedName>
        <fullName evidence="2">Uncharacterized protein</fullName>
    </submittedName>
</protein>
<evidence type="ECO:0000313" key="2">
    <source>
        <dbReference type="EMBL" id="CDW80854.1"/>
    </source>
</evidence>
<evidence type="ECO:0000256" key="1">
    <source>
        <dbReference type="SAM" id="Phobius"/>
    </source>
</evidence>
<evidence type="ECO:0000313" key="3">
    <source>
        <dbReference type="Proteomes" id="UP000039865"/>
    </source>
</evidence>
<proteinExistence type="predicted"/>
<keyword evidence="3" id="KW-1185">Reference proteome</keyword>
<dbReference type="InParanoid" id="A0A078AF09"/>
<dbReference type="EMBL" id="CCKQ01009370">
    <property type="protein sequence ID" value="CDW80854.1"/>
    <property type="molecule type" value="Genomic_DNA"/>
</dbReference>
<keyword evidence="1" id="KW-0812">Transmembrane</keyword>
<keyword evidence="1" id="KW-0472">Membrane</keyword>
<reference evidence="2 3" key="1">
    <citation type="submission" date="2014-06" db="EMBL/GenBank/DDBJ databases">
        <authorList>
            <person name="Swart Estienne"/>
        </authorList>
    </citation>
    <scope>NUCLEOTIDE SEQUENCE [LARGE SCALE GENOMIC DNA]</scope>
    <source>
        <strain evidence="2 3">130c</strain>
    </source>
</reference>
<keyword evidence="1" id="KW-1133">Transmembrane helix</keyword>
<sequence length="171" mass="19673">MKTLPGACATLVYVIILILYLAFQLRSIGEVSQVVYQQSFTALEDQKLELTADNFHFELSVGAQDQLKDLMDVQGYLSVYGRVSNYNNQGILNSTLDIMFRPCSHNDQYYDRFVSFCLLNGTTITLDNRKSKLNIYLTKCDKRLNIYGTVQCYQSNNTQLFKYINERSVQV</sequence>
<feature type="transmembrane region" description="Helical" evidence="1">
    <location>
        <begin position="6"/>
        <end position="23"/>
    </location>
</feature>